<dbReference type="EMBL" id="QFQI01000001">
    <property type="protein sequence ID" value="PZQ62675.1"/>
    <property type="molecule type" value="Genomic_DNA"/>
</dbReference>
<accession>A0A2W5PIT0</accession>
<name>A0A2W5PIT0_9SPHN</name>
<sequence>MSATFPHASAPDDPARWENAERAAEARLAVAVEDIFLSQPGRLDDRTRSTVLRLAETTVEAIERQVAGDAGRALAARGLAAQAASLESNHALAWPRLLDAGLMRDAELIGELIAQARVDLLDESLVLLRAPDAGATLLTTLTDSADPELRQLAAGYLAADGRRWRNAGERCAALPPVLHHRLTWWVAAALRERMGRAGEPESDRALCDAAQRCIGAHRGVEHIGDVAARLATALVPATEDLADLLLRALESARTTLFVALLAQALAIEAAEARALVLDSASDRLWLALRAAGVPRDAIARIGFLLAEADRERDLDTLIAMQDDLAALSPASATQAVAALALPRDFRRAMRALTRQPPP</sequence>
<dbReference type="Proteomes" id="UP000249229">
    <property type="component" value="Unassembled WGS sequence"/>
</dbReference>
<dbReference type="Pfam" id="PF10098">
    <property type="entry name" value="DUF2336"/>
    <property type="match status" value="1"/>
</dbReference>
<evidence type="ECO:0000313" key="1">
    <source>
        <dbReference type="EMBL" id="PZQ62675.1"/>
    </source>
</evidence>
<evidence type="ECO:0008006" key="3">
    <source>
        <dbReference type="Google" id="ProtNLM"/>
    </source>
</evidence>
<protein>
    <recommendedName>
        <fullName evidence="3">DUF2336 domain-containing protein</fullName>
    </recommendedName>
</protein>
<reference evidence="1 2" key="1">
    <citation type="submission" date="2017-08" db="EMBL/GenBank/DDBJ databases">
        <title>Infants hospitalized years apart are colonized by the same room-sourced microbial strains.</title>
        <authorList>
            <person name="Brooks B."/>
            <person name="Olm M.R."/>
            <person name="Firek B.A."/>
            <person name="Baker R."/>
            <person name="Thomas B.C."/>
            <person name="Morowitz M.J."/>
            <person name="Banfield J.F."/>
        </authorList>
    </citation>
    <scope>NUCLEOTIDE SEQUENCE [LARGE SCALE GENOMIC DNA]</scope>
    <source>
        <strain evidence="1">S2_005_001_R1_22</strain>
    </source>
</reference>
<comment type="caution">
    <text evidence="1">The sequence shown here is derived from an EMBL/GenBank/DDBJ whole genome shotgun (WGS) entry which is preliminary data.</text>
</comment>
<dbReference type="InterPro" id="IPR019285">
    <property type="entry name" value="DUF2336"/>
</dbReference>
<dbReference type="AlphaFoldDB" id="A0A2W5PIT0"/>
<evidence type="ECO:0000313" key="2">
    <source>
        <dbReference type="Proteomes" id="UP000249229"/>
    </source>
</evidence>
<gene>
    <name evidence="1" type="ORF">DI544_00145</name>
</gene>
<proteinExistence type="predicted"/>
<organism evidence="1 2">
    <name type="scientific">Sphingomonas taxi</name>
    <dbReference type="NCBI Taxonomy" id="1549858"/>
    <lineage>
        <taxon>Bacteria</taxon>
        <taxon>Pseudomonadati</taxon>
        <taxon>Pseudomonadota</taxon>
        <taxon>Alphaproteobacteria</taxon>
        <taxon>Sphingomonadales</taxon>
        <taxon>Sphingomonadaceae</taxon>
        <taxon>Sphingomonas</taxon>
    </lineage>
</organism>